<protein>
    <submittedName>
        <fullName evidence="1">Uncharacterized protein</fullName>
    </submittedName>
</protein>
<dbReference type="AlphaFoldDB" id="A0A0C3PGS0"/>
<reference evidence="2" key="2">
    <citation type="submission" date="2015-01" db="EMBL/GenBank/DDBJ databases">
        <title>Evolutionary Origins and Diversification of the Mycorrhizal Mutualists.</title>
        <authorList>
            <consortium name="DOE Joint Genome Institute"/>
            <consortium name="Mycorrhizal Genomics Consortium"/>
            <person name="Kohler A."/>
            <person name="Kuo A."/>
            <person name="Nagy L.G."/>
            <person name="Floudas D."/>
            <person name="Copeland A."/>
            <person name="Barry K.W."/>
            <person name="Cichocki N."/>
            <person name="Veneault-Fourrey C."/>
            <person name="LaButti K."/>
            <person name="Lindquist E.A."/>
            <person name="Lipzen A."/>
            <person name="Lundell T."/>
            <person name="Morin E."/>
            <person name="Murat C."/>
            <person name="Riley R."/>
            <person name="Ohm R."/>
            <person name="Sun H."/>
            <person name="Tunlid A."/>
            <person name="Henrissat B."/>
            <person name="Grigoriev I.V."/>
            <person name="Hibbett D.S."/>
            <person name="Martin F."/>
        </authorList>
    </citation>
    <scope>NUCLEOTIDE SEQUENCE [LARGE SCALE GENOMIC DNA]</scope>
    <source>
        <strain evidence="2">Marx 270</strain>
    </source>
</reference>
<gene>
    <name evidence="1" type="ORF">M404DRAFT_563446</name>
</gene>
<keyword evidence="2" id="KW-1185">Reference proteome</keyword>
<sequence length="385" mass="42541">MSARSTWSQCSCCSASCAATAPSFYQDHILPVPSSSKSRTNLYTTSVSASWGRSHGCDVLMACGAVAEPLAPNNMDRAHGTSWKLELEGNSSTTLLLSRSVSPDHLEAQPHDDFECALPHHSSSIPHRFGEGTRCSPYLLDKPGDRIARHTQKLRLRTAAILQSLPATVEDTFPPVTLRREDLVQHDDQRVSRGSLHSSRKLRRVSGQTNLRDNFCQGIPFHRDMTDKSSIDKSASPPYPWFRIPVLSSSDTLVESNASCYSATAERSKCKDSYSNLSSDSSPQLFLPSSSNPHMLSTRQDLLSSRVFSSSPSPHLHVRNSPSFPLVPCDEFGIVSVDNPLWSCAKITRSATKREVRRAALRKTSRFTSRPSILGAITHFRRSEQ</sequence>
<reference evidence="1 2" key="1">
    <citation type="submission" date="2014-04" db="EMBL/GenBank/DDBJ databases">
        <authorList>
            <consortium name="DOE Joint Genome Institute"/>
            <person name="Kuo A."/>
            <person name="Kohler A."/>
            <person name="Costa M.D."/>
            <person name="Nagy L.G."/>
            <person name="Floudas D."/>
            <person name="Copeland A."/>
            <person name="Barry K.W."/>
            <person name="Cichocki N."/>
            <person name="Veneault-Fourrey C."/>
            <person name="LaButti K."/>
            <person name="Lindquist E.A."/>
            <person name="Lipzen A."/>
            <person name="Lundell T."/>
            <person name="Morin E."/>
            <person name="Murat C."/>
            <person name="Sun H."/>
            <person name="Tunlid A."/>
            <person name="Henrissat B."/>
            <person name="Grigoriev I.V."/>
            <person name="Hibbett D.S."/>
            <person name="Martin F."/>
            <person name="Nordberg H.P."/>
            <person name="Cantor M.N."/>
            <person name="Hua S.X."/>
        </authorList>
    </citation>
    <scope>NUCLEOTIDE SEQUENCE [LARGE SCALE GENOMIC DNA]</scope>
    <source>
        <strain evidence="1 2">Marx 270</strain>
    </source>
</reference>
<dbReference type="EMBL" id="KN831946">
    <property type="protein sequence ID" value="KIO13175.1"/>
    <property type="molecule type" value="Genomic_DNA"/>
</dbReference>
<dbReference type="Proteomes" id="UP000054217">
    <property type="component" value="Unassembled WGS sequence"/>
</dbReference>
<evidence type="ECO:0000313" key="2">
    <source>
        <dbReference type="Proteomes" id="UP000054217"/>
    </source>
</evidence>
<organism evidence="1 2">
    <name type="scientific">Pisolithus tinctorius Marx 270</name>
    <dbReference type="NCBI Taxonomy" id="870435"/>
    <lineage>
        <taxon>Eukaryota</taxon>
        <taxon>Fungi</taxon>
        <taxon>Dikarya</taxon>
        <taxon>Basidiomycota</taxon>
        <taxon>Agaricomycotina</taxon>
        <taxon>Agaricomycetes</taxon>
        <taxon>Agaricomycetidae</taxon>
        <taxon>Boletales</taxon>
        <taxon>Sclerodermatineae</taxon>
        <taxon>Pisolithaceae</taxon>
        <taxon>Pisolithus</taxon>
    </lineage>
</organism>
<evidence type="ECO:0000313" key="1">
    <source>
        <dbReference type="EMBL" id="KIO13175.1"/>
    </source>
</evidence>
<accession>A0A0C3PGS0</accession>
<dbReference type="OrthoDB" id="2656972at2759"/>
<name>A0A0C3PGS0_PISTI</name>
<proteinExistence type="predicted"/>
<dbReference type="InParanoid" id="A0A0C3PGS0"/>
<dbReference type="HOGENOM" id="CLU_717893_0_0_1"/>